<name>A0A7J0DM96_9ERIC</name>
<protein>
    <submittedName>
        <fullName evidence="2">Uncharacterized protein</fullName>
    </submittedName>
</protein>
<evidence type="ECO:0000313" key="3">
    <source>
        <dbReference type="Proteomes" id="UP000585474"/>
    </source>
</evidence>
<dbReference type="AlphaFoldDB" id="A0A7J0DM96"/>
<gene>
    <name evidence="2" type="ORF">Acr_00g0055760</name>
</gene>
<organism evidence="2 3">
    <name type="scientific">Actinidia rufa</name>
    <dbReference type="NCBI Taxonomy" id="165716"/>
    <lineage>
        <taxon>Eukaryota</taxon>
        <taxon>Viridiplantae</taxon>
        <taxon>Streptophyta</taxon>
        <taxon>Embryophyta</taxon>
        <taxon>Tracheophyta</taxon>
        <taxon>Spermatophyta</taxon>
        <taxon>Magnoliopsida</taxon>
        <taxon>eudicotyledons</taxon>
        <taxon>Gunneridae</taxon>
        <taxon>Pentapetalae</taxon>
        <taxon>asterids</taxon>
        <taxon>Ericales</taxon>
        <taxon>Actinidiaceae</taxon>
        <taxon>Actinidia</taxon>
    </lineage>
</organism>
<reference evidence="3" key="1">
    <citation type="submission" date="2019-07" db="EMBL/GenBank/DDBJ databases">
        <title>De Novo Assembly of kiwifruit Actinidia rufa.</title>
        <authorList>
            <person name="Sugita-Konishi S."/>
            <person name="Sato K."/>
            <person name="Mori E."/>
            <person name="Abe Y."/>
            <person name="Kisaki G."/>
            <person name="Hamano K."/>
            <person name="Suezawa K."/>
            <person name="Otani M."/>
            <person name="Fukuda T."/>
            <person name="Manabe T."/>
            <person name="Gomi K."/>
            <person name="Tabuchi M."/>
            <person name="Akimitsu K."/>
            <person name="Kataoka I."/>
        </authorList>
    </citation>
    <scope>NUCLEOTIDE SEQUENCE [LARGE SCALE GENOMIC DNA]</scope>
    <source>
        <strain evidence="3">cv. Fuchu</strain>
    </source>
</reference>
<dbReference type="EMBL" id="BJWL01000301">
    <property type="protein sequence ID" value="GFS38110.1"/>
    <property type="molecule type" value="Genomic_DNA"/>
</dbReference>
<evidence type="ECO:0000256" key="1">
    <source>
        <dbReference type="SAM" id="MobiDB-lite"/>
    </source>
</evidence>
<keyword evidence="3" id="KW-1185">Reference proteome</keyword>
<comment type="caution">
    <text evidence="2">The sequence shown here is derived from an EMBL/GenBank/DDBJ whole genome shotgun (WGS) entry which is preliminary data.</text>
</comment>
<dbReference type="Proteomes" id="UP000585474">
    <property type="component" value="Unassembled WGS sequence"/>
</dbReference>
<accession>A0A7J0DM96</accession>
<feature type="region of interest" description="Disordered" evidence="1">
    <location>
        <begin position="108"/>
        <end position="128"/>
    </location>
</feature>
<proteinExistence type="predicted"/>
<evidence type="ECO:0000313" key="2">
    <source>
        <dbReference type="EMBL" id="GFS38110.1"/>
    </source>
</evidence>
<sequence length="195" mass="21541">MEGQCADDCVAGDHPVGESMWKIINSSKVCLGAANLGDCYTNSLRGNSVVFSDHHLRNQVPLRNLTVRLGEVFTAEIALRGKSPEANEDPAISNQVSVEFVEARAPTVATPEEMEEESEKYEQEVEMPRGSTEDILVDYVRYEREMTEARIHQHKNTLCVGVPCEAIAWDVQYGVECVAQTLGYPPKTGVVELPT</sequence>